<dbReference type="CDD" id="cd03116">
    <property type="entry name" value="MobB"/>
    <property type="match status" value="1"/>
</dbReference>
<evidence type="ECO:0000313" key="2">
    <source>
        <dbReference type="EMBL" id="MFC5529916.1"/>
    </source>
</evidence>
<dbReference type="Gene3D" id="3.40.50.300">
    <property type="entry name" value="P-loop containing nucleotide triphosphate hydrolases"/>
    <property type="match status" value="1"/>
</dbReference>
<evidence type="ECO:0000259" key="1">
    <source>
        <dbReference type="Pfam" id="PF03205"/>
    </source>
</evidence>
<proteinExistence type="predicted"/>
<dbReference type="PANTHER" id="PTHR40072:SF1">
    <property type="entry name" value="MOLYBDOPTERIN-GUANINE DINUCLEOTIDE BIOSYNTHESIS ADAPTER PROTEIN"/>
    <property type="match status" value="1"/>
</dbReference>
<feature type="domain" description="Molybdopterin-guanine dinucleotide biosynthesis protein B (MobB)" evidence="1">
    <location>
        <begin position="3"/>
        <end position="129"/>
    </location>
</feature>
<dbReference type="PANTHER" id="PTHR40072">
    <property type="entry name" value="MOLYBDOPTERIN-GUANINE DINUCLEOTIDE BIOSYNTHESIS ADAPTER PROTEIN-RELATED"/>
    <property type="match status" value="1"/>
</dbReference>
<gene>
    <name evidence="2" type="primary">mobB</name>
    <name evidence="2" type="ORF">ACFPQ4_10715</name>
</gene>
<evidence type="ECO:0000313" key="3">
    <source>
        <dbReference type="Proteomes" id="UP001596108"/>
    </source>
</evidence>
<reference evidence="3" key="1">
    <citation type="journal article" date="2019" name="Int. J. Syst. Evol. Microbiol.">
        <title>The Global Catalogue of Microorganisms (GCM) 10K type strain sequencing project: providing services to taxonomists for standard genome sequencing and annotation.</title>
        <authorList>
            <consortium name="The Broad Institute Genomics Platform"/>
            <consortium name="The Broad Institute Genome Sequencing Center for Infectious Disease"/>
            <person name="Wu L."/>
            <person name="Ma J."/>
        </authorList>
    </citation>
    <scope>NUCLEOTIDE SEQUENCE [LARGE SCALE GENOMIC DNA]</scope>
    <source>
        <strain evidence="3">CGMCC 1.18578</strain>
    </source>
</reference>
<protein>
    <submittedName>
        <fullName evidence="2">Molybdopterin-guanine dinucleotide biosynthesis protein B</fullName>
    </submittedName>
</protein>
<dbReference type="InterPro" id="IPR004435">
    <property type="entry name" value="MobB_dom"/>
</dbReference>
<comment type="caution">
    <text evidence="2">The sequence shown here is derived from an EMBL/GenBank/DDBJ whole genome shotgun (WGS) entry which is preliminary data.</text>
</comment>
<organism evidence="2 3">
    <name type="scientific">Cohnella yongneupensis</name>
    <dbReference type="NCBI Taxonomy" id="425006"/>
    <lineage>
        <taxon>Bacteria</taxon>
        <taxon>Bacillati</taxon>
        <taxon>Bacillota</taxon>
        <taxon>Bacilli</taxon>
        <taxon>Bacillales</taxon>
        <taxon>Paenibacillaceae</taxon>
        <taxon>Cohnella</taxon>
    </lineage>
</organism>
<sequence length="178" mass="19266">MIVLQIVGYKNAGKTTLASAIIERLSSLGYLIGSVKHDAHNFVPDVPGTDSSRHREAGAYMTAITSSSRTAWTMERPTPLDALLDAMRGQAIDAVIVEGFKTAPYPKIVLLRDSSDVELLHLPNVLAFAIRQQNETLVSVAAASSLPLFHVGELQLDELLRYVEALVAAAAQNNKSNR</sequence>
<dbReference type="Pfam" id="PF03205">
    <property type="entry name" value="MobB"/>
    <property type="match status" value="1"/>
</dbReference>
<dbReference type="EMBL" id="JBHSNC010000031">
    <property type="protein sequence ID" value="MFC5529916.1"/>
    <property type="molecule type" value="Genomic_DNA"/>
</dbReference>
<dbReference type="RefSeq" id="WP_378111842.1">
    <property type="nucleotide sequence ID" value="NZ_JBHSNC010000031.1"/>
</dbReference>
<name>A0ABW0QZF9_9BACL</name>
<dbReference type="SUPFAM" id="SSF52540">
    <property type="entry name" value="P-loop containing nucleoside triphosphate hydrolases"/>
    <property type="match status" value="1"/>
</dbReference>
<dbReference type="InterPro" id="IPR052539">
    <property type="entry name" value="MGD_biosynthesis_adapter"/>
</dbReference>
<dbReference type="Proteomes" id="UP001596108">
    <property type="component" value="Unassembled WGS sequence"/>
</dbReference>
<accession>A0ABW0QZF9</accession>
<dbReference type="NCBIfam" id="TIGR00176">
    <property type="entry name" value="mobB"/>
    <property type="match status" value="1"/>
</dbReference>
<dbReference type="InterPro" id="IPR027417">
    <property type="entry name" value="P-loop_NTPase"/>
</dbReference>
<keyword evidence="3" id="KW-1185">Reference proteome</keyword>